<name>A0AAE0Y4G0_9GAST</name>
<dbReference type="GO" id="GO:0007059">
    <property type="term" value="P:chromosome segregation"/>
    <property type="evidence" value="ECO:0007669"/>
    <property type="project" value="UniProtKB-KW"/>
</dbReference>
<gene>
    <name evidence="3" type="ORF">RRG08_035384</name>
</gene>
<dbReference type="FunFam" id="3.30.300.130:FF:000004">
    <property type="entry name" value="cytosolic iron-sulfur assembly component 2A"/>
    <property type="match status" value="1"/>
</dbReference>
<keyword evidence="4" id="KW-1185">Reference proteome</keyword>
<dbReference type="Proteomes" id="UP001283361">
    <property type="component" value="Unassembled WGS sequence"/>
</dbReference>
<comment type="similarity">
    <text evidence="1">Belongs to the MIP18 family.</text>
</comment>
<dbReference type="GO" id="GO:0051604">
    <property type="term" value="P:protein maturation"/>
    <property type="evidence" value="ECO:0007669"/>
    <property type="project" value="InterPro"/>
</dbReference>
<comment type="caution">
    <text evidence="3">The sequence shown here is derived from an EMBL/GenBank/DDBJ whole genome shotgun (WGS) entry which is preliminary data.</text>
</comment>
<dbReference type="InterPro" id="IPR039796">
    <property type="entry name" value="MIP18"/>
</dbReference>
<evidence type="ECO:0000256" key="1">
    <source>
        <dbReference type="ARBA" id="ARBA00010381"/>
    </source>
</evidence>
<dbReference type="PANTHER" id="PTHR12377:SF2">
    <property type="entry name" value="CYTOSOLIC IRON-SULFUR ASSEMBLY COMPONENT 2A"/>
    <property type="match status" value="1"/>
</dbReference>
<evidence type="ECO:0000256" key="2">
    <source>
        <dbReference type="ARBA" id="ARBA00022829"/>
    </source>
</evidence>
<sequence>MDHQNFDKALEENQPDTLDSELKVLQETIYDLISEIRDPEKAASLEDLNVVSEEGVKVKRLMTGQVLASIEFVPTVPHCTLASIIGLSIRSKLDHCLPQKPKIDIFIKKGTHDTADEINKQINDKERISAAMENPNLQKLVASCTDPESME</sequence>
<keyword evidence="2" id="KW-0159">Chromosome partition</keyword>
<dbReference type="EMBL" id="JAWDGP010006989">
    <property type="protein sequence ID" value="KAK3731714.1"/>
    <property type="molecule type" value="Genomic_DNA"/>
</dbReference>
<dbReference type="SUPFAM" id="SSF117916">
    <property type="entry name" value="Fe-S cluster assembly (FSCA) domain-like"/>
    <property type="match status" value="1"/>
</dbReference>
<dbReference type="AlphaFoldDB" id="A0AAE0Y4G0"/>
<dbReference type="Gene3D" id="3.30.300.130">
    <property type="entry name" value="Fe-S cluster assembly (FSCA)"/>
    <property type="match status" value="1"/>
</dbReference>
<protein>
    <recommendedName>
        <fullName evidence="5">MIP18 family-like domain-containing protein</fullName>
    </recommendedName>
</protein>
<dbReference type="Gene3D" id="6.10.250.1280">
    <property type="match status" value="1"/>
</dbReference>
<proteinExistence type="inferred from homology"/>
<dbReference type="InterPro" id="IPR034904">
    <property type="entry name" value="FSCA_dom_sf"/>
</dbReference>
<evidence type="ECO:0008006" key="5">
    <source>
        <dbReference type="Google" id="ProtNLM"/>
    </source>
</evidence>
<dbReference type="PANTHER" id="PTHR12377">
    <property type="entry name" value="CYTOSOLIC IRON-SULFUR ASSEMBLY COMPONENT 2B-RELATED"/>
    <property type="match status" value="1"/>
</dbReference>
<evidence type="ECO:0000313" key="3">
    <source>
        <dbReference type="EMBL" id="KAK3731714.1"/>
    </source>
</evidence>
<reference evidence="3" key="1">
    <citation type="journal article" date="2023" name="G3 (Bethesda)">
        <title>A reference genome for the long-term kleptoplast-retaining sea slug Elysia crispata morphotype clarki.</title>
        <authorList>
            <person name="Eastman K.E."/>
            <person name="Pendleton A.L."/>
            <person name="Shaikh M.A."/>
            <person name="Suttiyut T."/>
            <person name="Ogas R."/>
            <person name="Tomko P."/>
            <person name="Gavelis G."/>
            <person name="Widhalm J.R."/>
            <person name="Wisecaver J.H."/>
        </authorList>
    </citation>
    <scope>NUCLEOTIDE SEQUENCE</scope>
    <source>
        <strain evidence="3">ECLA1</strain>
    </source>
</reference>
<evidence type="ECO:0000313" key="4">
    <source>
        <dbReference type="Proteomes" id="UP001283361"/>
    </source>
</evidence>
<organism evidence="3 4">
    <name type="scientific">Elysia crispata</name>
    <name type="common">lettuce slug</name>
    <dbReference type="NCBI Taxonomy" id="231223"/>
    <lineage>
        <taxon>Eukaryota</taxon>
        <taxon>Metazoa</taxon>
        <taxon>Spiralia</taxon>
        <taxon>Lophotrochozoa</taxon>
        <taxon>Mollusca</taxon>
        <taxon>Gastropoda</taxon>
        <taxon>Heterobranchia</taxon>
        <taxon>Euthyneura</taxon>
        <taxon>Panpulmonata</taxon>
        <taxon>Sacoglossa</taxon>
        <taxon>Placobranchoidea</taxon>
        <taxon>Plakobranchidae</taxon>
        <taxon>Elysia</taxon>
    </lineage>
</organism>
<accession>A0AAE0Y4G0</accession>